<dbReference type="AlphaFoldDB" id="A0A6C2UQY0"/>
<evidence type="ECO:0000313" key="1">
    <source>
        <dbReference type="EMBL" id="VGO22710.1"/>
    </source>
</evidence>
<dbReference type="EMBL" id="CAAHFH010000002">
    <property type="protein sequence ID" value="VGO22710.1"/>
    <property type="molecule type" value="Genomic_DNA"/>
</dbReference>
<proteinExistence type="predicted"/>
<accession>A0A6C2UQY0</accession>
<keyword evidence="2" id="KW-1185">Reference proteome</keyword>
<dbReference type="Proteomes" id="UP000346198">
    <property type="component" value="Unassembled WGS sequence"/>
</dbReference>
<sequence length="188" mass="21413">MKAALGIQNSKILIGKIRAIHIPEFFPDETAQALTAWNKKRADLSTEISELGKNIFALVDEAQSGQCTRPATVISDLQKARAKVKRYDIDLINLLSEKAPLWPLVQEAYKTESERWQKLEEERRREVEKVTKDFDPRARHYSILSNPARREAEDNASRMTALTQNNAHIVSKDEGQLLTDLKLSCQDL</sequence>
<gene>
    <name evidence="1" type="ORF">SCARR_04806</name>
</gene>
<protein>
    <submittedName>
        <fullName evidence="1">Uncharacterized protein</fullName>
    </submittedName>
</protein>
<reference evidence="1 2" key="1">
    <citation type="submission" date="2019-04" db="EMBL/GenBank/DDBJ databases">
        <authorList>
            <person name="Van Vliet M D."/>
        </authorList>
    </citation>
    <scope>NUCLEOTIDE SEQUENCE [LARGE SCALE GENOMIC DNA]</scope>
    <source>
        <strain evidence="1 2">F21</strain>
    </source>
</reference>
<name>A0A6C2UQY0_9BACT</name>
<organism evidence="1 2">
    <name type="scientific">Pontiella sulfatireligans</name>
    <dbReference type="NCBI Taxonomy" id="2750658"/>
    <lineage>
        <taxon>Bacteria</taxon>
        <taxon>Pseudomonadati</taxon>
        <taxon>Kiritimatiellota</taxon>
        <taxon>Kiritimatiellia</taxon>
        <taxon>Kiritimatiellales</taxon>
        <taxon>Pontiellaceae</taxon>
        <taxon>Pontiella</taxon>
    </lineage>
</organism>
<evidence type="ECO:0000313" key="2">
    <source>
        <dbReference type="Proteomes" id="UP000346198"/>
    </source>
</evidence>